<organism evidence="4 5">
    <name type="scientific">Thiothrix eikelboomii</name>
    <dbReference type="NCBI Taxonomy" id="92487"/>
    <lineage>
        <taxon>Bacteria</taxon>
        <taxon>Pseudomonadati</taxon>
        <taxon>Pseudomonadota</taxon>
        <taxon>Gammaproteobacteria</taxon>
        <taxon>Thiotrichales</taxon>
        <taxon>Thiotrichaceae</taxon>
        <taxon>Thiothrix</taxon>
    </lineage>
</organism>
<reference evidence="4 5" key="1">
    <citation type="submission" date="2017-02" db="EMBL/GenBank/DDBJ databases">
        <authorList>
            <person name="Peterson S.W."/>
        </authorList>
    </citation>
    <scope>NUCLEOTIDE SEQUENCE [LARGE SCALE GENOMIC DNA]</scope>
    <source>
        <strain evidence="4 5">ATCC 49788</strain>
    </source>
</reference>
<dbReference type="SMART" id="SM00448">
    <property type="entry name" value="REC"/>
    <property type="match status" value="1"/>
</dbReference>
<keyword evidence="1 2" id="KW-0597">Phosphoprotein</keyword>
<feature type="domain" description="Response regulatory" evidence="3">
    <location>
        <begin position="6"/>
        <end position="120"/>
    </location>
</feature>
<feature type="modified residue" description="4-aspartylphosphate" evidence="2">
    <location>
        <position position="54"/>
    </location>
</feature>
<dbReference type="InterPro" id="IPR001789">
    <property type="entry name" value="Sig_transdc_resp-reg_receiver"/>
</dbReference>
<proteinExistence type="predicted"/>
<dbReference type="PANTHER" id="PTHR44591:SF3">
    <property type="entry name" value="RESPONSE REGULATORY DOMAIN-CONTAINING PROTEIN"/>
    <property type="match status" value="1"/>
</dbReference>
<accession>A0A1T4W3D6</accession>
<dbReference type="OrthoDB" id="5700660at2"/>
<dbReference type="GO" id="GO:0000160">
    <property type="term" value="P:phosphorelay signal transduction system"/>
    <property type="evidence" value="ECO:0007669"/>
    <property type="project" value="InterPro"/>
</dbReference>
<dbReference type="RefSeq" id="WP_078921393.1">
    <property type="nucleotide sequence ID" value="NZ_FUYB01000003.1"/>
</dbReference>
<evidence type="ECO:0000256" key="2">
    <source>
        <dbReference type="PROSITE-ProRule" id="PRU00169"/>
    </source>
</evidence>
<dbReference type="AlphaFoldDB" id="A0A1T4W3D6"/>
<dbReference type="SUPFAM" id="SSF52172">
    <property type="entry name" value="CheY-like"/>
    <property type="match status" value="1"/>
</dbReference>
<dbReference type="PROSITE" id="PS50110">
    <property type="entry name" value="RESPONSE_REGULATORY"/>
    <property type="match status" value="1"/>
</dbReference>
<evidence type="ECO:0000259" key="3">
    <source>
        <dbReference type="PROSITE" id="PS50110"/>
    </source>
</evidence>
<gene>
    <name evidence="4" type="ORF">SAMN02745130_00904</name>
</gene>
<dbReference type="PANTHER" id="PTHR44591">
    <property type="entry name" value="STRESS RESPONSE REGULATOR PROTEIN 1"/>
    <property type="match status" value="1"/>
</dbReference>
<dbReference type="EMBL" id="FUYB01000003">
    <property type="protein sequence ID" value="SKA71733.1"/>
    <property type="molecule type" value="Genomic_DNA"/>
</dbReference>
<dbReference type="InterPro" id="IPR050595">
    <property type="entry name" value="Bact_response_regulator"/>
</dbReference>
<dbReference type="Gene3D" id="3.40.50.2300">
    <property type="match status" value="1"/>
</dbReference>
<sequence length="126" mass="14561">MEQALIILLVEDETTYAQLLELFLLDYGHQIHKAHNLADAQQLLENKFDLLITDMNLPDGDGNQLVQLAREKWPDLAVIFMTGYMNNVKISNKIDQENKTFFFKKPFSLKQLLEGISLITQQPHCE</sequence>
<evidence type="ECO:0000313" key="5">
    <source>
        <dbReference type="Proteomes" id="UP000190460"/>
    </source>
</evidence>
<dbReference type="InterPro" id="IPR011006">
    <property type="entry name" value="CheY-like_superfamily"/>
</dbReference>
<dbReference type="Proteomes" id="UP000190460">
    <property type="component" value="Unassembled WGS sequence"/>
</dbReference>
<evidence type="ECO:0000256" key="1">
    <source>
        <dbReference type="ARBA" id="ARBA00022553"/>
    </source>
</evidence>
<dbReference type="CDD" id="cd00156">
    <property type="entry name" value="REC"/>
    <property type="match status" value="1"/>
</dbReference>
<dbReference type="STRING" id="92487.SAMN02745130_00904"/>
<protein>
    <submittedName>
        <fullName evidence="4">Response regulator receiver domain-containing protein</fullName>
    </submittedName>
</protein>
<name>A0A1T4W3D6_9GAMM</name>
<keyword evidence="5" id="KW-1185">Reference proteome</keyword>
<dbReference type="Pfam" id="PF00072">
    <property type="entry name" value="Response_reg"/>
    <property type="match status" value="1"/>
</dbReference>
<evidence type="ECO:0000313" key="4">
    <source>
        <dbReference type="EMBL" id="SKA71733.1"/>
    </source>
</evidence>